<proteinExistence type="inferred from homology"/>
<feature type="domain" description="FTP" evidence="12">
    <location>
        <begin position="76"/>
        <end position="122"/>
    </location>
</feature>
<gene>
    <name evidence="13" type="ORF">LV75_000912</name>
</gene>
<dbReference type="Pfam" id="PF02868">
    <property type="entry name" value="Peptidase_M4_C"/>
    <property type="match status" value="1"/>
</dbReference>
<keyword evidence="4 9" id="KW-0732">Signal</keyword>
<protein>
    <submittedName>
        <fullName evidence="13">Zn-dependent metalloprotease</fullName>
    </submittedName>
</protein>
<dbReference type="InterPro" id="IPR023612">
    <property type="entry name" value="Peptidase_M4"/>
</dbReference>
<evidence type="ECO:0000256" key="3">
    <source>
        <dbReference type="ARBA" id="ARBA00022723"/>
    </source>
</evidence>
<dbReference type="Pfam" id="PF07504">
    <property type="entry name" value="FTP"/>
    <property type="match status" value="1"/>
</dbReference>
<dbReference type="Gene3D" id="3.10.450.490">
    <property type="match status" value="1"/>
</dbReference>
<name>A0ABT1I7Q1_9PSEU</name>
<keyword evidence="7 13" id="KW-0482">Metalloprotease</keyword>
<keyword evidence="2" id="KW-0645">Protease</keyword>
<dbReference type="InterPro" id="IPR013856">
    <property type="entry name" value="Peptidase_M4_domain"/>
</dbReference>
<evidence type="ECO:0000256" key="9">
    <source>
        <dbReference type="SAM" id="SignalP"/>
    </source>
</evidence>
<keyword evidence="3" id="KW-0479">Metal-binding</keyword>
<keyword evidence="6" id="KW-0862">Zinc</keyword>
<feature type="region of interest" description="Disordered" evidence="8">
    <location>
        <begin position="536"/>
        <end position="597"/>
    </location>
</feature>
<dbReference type="RefSeq" id="WP_253885322.1">
    <property type="nucleotide sequence ID" value="NZ_BAAAVB010000006.1"/>
</dbReference>
<dbReference type="InterPro" id="IPR027268">
    <property type="entry name" value="Peptidase_M4/M1_CTD_sf"/>
</dbReference>
<dbReference type="Proteomes" id="UP001205185">
    <property type="component" value="Unassembled WGS sequence"/>
</dbReference>
<feature type="domain" description="Peptidase M4" evidence="10">
    <location>
        <begin position="207"/>
        <end position="358"/>
    </location>
</feature>
<evidence type="ECO:0000256" key="7">
    <source>
        <dbReference type="ARBA" id="ARBA00023049"/>
    </source>
</evidence>
<accession>A0ABT1I7Q1</accession>
<dbReference type="Pfam" id="PF01447">
    <property type="entry name" value="Peptidase_M4"/>
    <property type="match status" value="1"/>
</dbReference>
<dbReference type="Gene3D" id="3.10.170.10">
    <property type="match status" value="1"/>
</dbReference>
<dbReference type="Gene3D" id="2.60.120.260">
    <property type="entry name" value="Galactose-binding domain-like"/>
    <property type="match status" value="1"/>
</dbReference>
<evidence type="ECO:0000259" key="10">
    <source>
        <dbReference type="Pfam" id="PF01447"/>
    </source>
</evidence>
<dbReference type="InterPro" id="IPR001570">
    <property type="entry name" value="Peptidase_M4_C_domain"/>
</dbReference>
<dbReference type="GO" id="GO:0008237">
    <property type="term" value="F:metallopeptidase activity"/>
    <property type="evidence" value="ECO:0007669"/>
    <property type="project" value="UniProtKB-KW"/>
</dbReference>
<evidence type="ECO:0000256" key="5">
    <source>
        <dbReference type="ARBA" id="ARBA00022801"/>
    </source>
</evidence>
<dbReference type="Gene3D" id="1.10.390.10">
    <property type="entry name" value="Neutral Protease Domain 2"/>
    <property type="match status" value="1"/>
</dbReference>
<dbReference type="SUPFAM" id="SSF55486">
    <property type="entry name" value="Metalloproteases ('zincins'), catalytic domain"/>
    <property type="match status" value="1"/>
</dbReference>
<evidence type="ECO:0000259" key="11">
    <source>
        <dbReference type="Pfam" id="PF02868"/>
    </source>
</evidence>
<comment type="caution">
    <text evidence="13">The sequence shown here is derived from an EMBL/GenBank/DDBJ whole genome shotgun (WGS) entry which is preliminary data.</text>
</comment>
<evidence type="ECO:0000256" key="8">
    <source>
        <dbReference type="SAM" id="MobiDB-lite"/>
    </source>
</evidence>
<feature type="compositionally biased region" description="Low complexity" evidence="8">
    <location>
        <begin position="543"/>
        <end position="584"/>
    </location>
</feature>
<dbReference type="EMBL" id="JAMTCO010000002">
    <property type="protein sequence ID" value="MCP2268426.1"/>
    <property type="molecule type" value="Genomic_DNA"/>
</dbReference>
<feature type="signal peptide" evidence="9">
    <location>
        <begin position="1"/>
        <end position="22"/>
    </location>
</feature>
<dbReference type="PANTHER" id="PTHR33794">
    <property type="entry name" value="BACILLOLYSIN"/>
    <property type="match status" value="1"/>
</dbReference>
<dbReference type="InterPro" id="IPR011096">
    <property type="entry name" value="FTP_domain"/>
</dbReference>
<feature type="chain" id="PRO_5045995888" evidence="9">
    <location>
        <begin position="23"/>
        <end position="725"/>
    </location>
</feature>
<evidence type="ECO:0000256" key="1">
    <source>
        <dbReference type="ARBA" id="ARBA00009388"/>
    </source>
</evidence>
<evidence type="ECO:0000256" key="2">
    <source>
        <dbReference type="ARBA" id="ARBA00022670"/>
    </source>
</evidence>
<keyword evidence="5" id="KW-0378">Hydrolase</keyword>
<comment type="similarity">
    <text evidence="1">Belongs to the peptidase M4 family.</text>
</comment>
<dbReference type="PANTHER" id="PTHR33794:SF1">
    <property type="entry name" value="BACILLOLYSIN"/>
    <property type="match status" value="1"/>
</dbReference>
<sequence>MSRKGRKALVAAAVAAATAVGATVIAVTATQAGAAQDQFAPGARALSPQQRTAELDRAGAEATSAAKELGLGAKEKLVAKDVVVDNNGSRHVRYDRTFDKLPVVGGDLVVHRNADGRITAVDKATTEAITVPSVTPTIASTKAAALAPALTAENKDGAAKPELVIYAINRKPVLAYRTTVEGGGAEVVVTDAGTGSLLDRYEKRHKATGNGYHVGTVDISTSSASGGYTLTDTTRGNTRVLDGNGGSENSPAARATAYTDADNVWGTGQLSNRQTIAVDAYYGLAKTWDFYKNAYGRNGIRNNGQGHTMYVHIGSGLLNAFYDDSCFCMVFGDGSSTNQNTPLTQLDVVGHEMTHGVTAATANLNYSGESGGLNESASDIFGTMVEFSANNANDPADYYIGEKLRMPTGYFRRMDNPAADGNSLSCWRSTAGQVDVHYSSGIGNHWFYLASEGTGNKTIGGLAHSGGTCNSTTFAGIGRDKAAAVFYRALSTYMTSTTNYAGARTATLQAAADLYGTNSQERYLVSVAWAAVSVGTALPPPSTTTTRPTTTTSPTGPTTTTRPTTTTPPTTTPPTTTTNPPSGNAVTNGGFESGQTGWSESAVVTNGTQQAPRSGSYYAWLLGNGRAASEAISQQVRVPSTGAPALRFWLKVTTQETGSTAYDVLRVQLNGTTAVTYSNANAGTAYVQRTVDLSAYRGQTVTIRFSGVEDAYLATNFLLDDVSVS</sequence>
<evidence type="ECO:0000313" key="14">
    <source>
        <dbReference type="Proteomes" id="UP001205185"/>
    </source>
</evidence>
<evidence type="ECO:0000256" key="6">
    <source>
        <dbReference type="ARBA" id="ARBA00022833"/>
    </source>
</evidence>
<dbReference type="InterPro" id="IPR050728">
    <property type="entry name" value="Zinc_Metalloprotease_M4"/>
</dbReference>
<organism evidence="13 14">
    <name type="scientific">Actinokineospora diospyrosa</name>
    <dbReference type="NCBI Taxonomy" id="103728"/>
    <lineage>
        <taxon>Bacteria</taxon>
        <taxon>Bacillati</taxon>
        <taxon>Actinomycetota</taxon>
        <taxon>Actinomycetes</taxon>
        <taxon>Pseudonocardiales</taxon>
        <taxon>Pseudonocardiaceae</taxon>
        <taxon>Actinokineospora</taxon>
    </lineage>
</organism>
<dbReference type="PRINTS" id="PR00730">
    <property type="entry name" value="THERMOLYSIN"/>
</dbReference>
<evidence type="ECO:0000256" key="4">
    <source>
        <dbReference type="ARBA" id="ARBA00022729"/>
    </source>
</evidence>
<dbReference type="CDD" id="cd09597">
    <property type="entry name" value="M4_TLP"/>
    <property type="match status" value="1"/>
</dbReference>
<keyword evidence="14" id="KW-1185">Reference proteome</keyword>
<reference evidence="13 14" key="1">
    <citation type="submission" date="2022-06" db="EMBL/GenBank/DDBJ databases">
        <title>Genomic Encyclopedia of Archaeal and Bacterial Type Strains, Phase II (KMG-II): from individual species to whole genera.</title>
        <authorList>
            <person name="Goeker M."/>
        </authorList>
    </citation>
    <scope>NUCLEOTIDE SEQUENCE [LARGE SCALE GENOMIC DNA]</scope>
    <source>
        <strain evidence="13 14">DSM 44255</strain>
    </source>
</reference>
<evidence type="ECO:0000259" key="12">
    <source>
        <dbReference type="Pfam" id="PF07504"/>
    </source>
</evidence>
<feature type="domain" description="Peptidase M4 C-terminal" evidence="11">
    <location>
        <begin position="362"/>
        <end position="534"/>
    </location>
</feature>
<evidence type="ECO:0000313" key="13">
    <source>
        <dbReference type="EMBL" id="MCP2268426.1"/>
    </source>
</evidence>